<reference evidence="5" key="1">
    <citation type="submission" date="2023-03" db="EMBL/GenBank/DDBJ databases">
        <authorList>
            <person name="Julca I."/>
        </authorList>
    </citation>
    <scope>NUCLEOTIDE SEQUENCE</scope>
</reference>
<dbReference type="Pfam" id="PF00179">
    <property type="entry name" value="UQ_con"/>
    <property type="match status" value="1"/>
</dbReference>
<keyword evidence="2" id="KW-0833">Ubl conjugation pathway</keyword>
<accession>A0AAV1EH66</accession>
<evidence type="ECO:0000256" key="1">
    <source>
        <dbReference type="ARBA" id="ARBA00022679"/>
    </source>
</evidence>
<evidence type="ECO:0000259" key="4">
    <source>
        <dbReference type="Pfam" id="PF00179"/>
    </source>
</evidence>
<gene>
    <name evidence="5" type="ORF">OLC1_LOCUS24665</name>
</gene>
<feature type="region of interest" description="Disordered" evidence="3">
    <location>
        <begin position="31"/>
        <end position="52"/>
    </location>
</feature>
<dbReference type="Gene3D" id="3.10.110.10">
    <property type="entry name" value="Ubiquitin Conjugating Enzyme"/>
    <property type="match status" value="1"/>
</dbReference>
<feature type="compositionally biased region" description="Polar residues" evidence="3">
    <location>
        <begin position="35"/>
        <end position="52"/>
    </location>
</feature>
<dbReference type="SUPFAM" id="SSF54495">
    <property type="entry name" value="UBC-like"/>
    <property type="match status" value="1"/>
</dbReference>
<dbReference type="InterPro" id="IPR000608">
    <property type="entry name" value="UBC"/>
</dbReference>
<name>A0AAV1EH66_OLDCO</name>
<dbReference type="EMBL" id="OX459126">
    <property type="protein sequence ID" value="CAI9118891.1"/>
    <property type="molecule type" value="Genomic_DNA"/>
</dbReference>
<keyword evidence="1" id="KW-0808">Transferase</keyword>
<evidence type="ECO:0000256" key="3">
    <source>
        <dbReference type="SAM" id="MobiDB-lite"/>
    </source>
</evidence>
<proteinExistence type="predicted"/>
<dbReference type="PANTHER" id="PTHR46116">
    <property type="entry name" value="(E3-INDEPENDENT) E2 UBIQUITIN-CONJUGATING ENZYME"/>
    <property type="match status" value="1"/>
</dbReference>
<dbReference type="SMART" id="SM00212">
    <property type="entry name" value="UBCc"/>
    <property type="match status" value="1"/>
</dbReference>
<evidence type="ECO:0000313" key="6">
    <source>
        <dbReference type="Proteomes" id="UP001161247"/>
    </source>
</evidence>
<evidence type="ECO:0000256" key="2">
    <source>
        <dbReference type="ARBA" id="ARBA00022786"/>
    </source>
</evidence>
<dbReference type="AlphaFoldDB" id="A0AAV1EH66"/>
<sequence length="347" mass="38830">MDSGEMVEEGSNKVTDFPHFDVLSGDSAYSDHHYNQSNKSRKVQGSFSNPNSNVSKTIAKEWRILQKNLPESIYVRAYENRMDLLRAVIIGSPGTPYHDGLFFFDIVLPSDYPNQPPKVYYHSHGMRLNPNLYNSGYVCLSLLKTWYGAGVELWTKNSTLLQLLVSLQGLVLNDKPYFNEPAYGKGLKNMNESWRKASMAYNEDVFIYSCKTMLHKMKNPPKGFEDFVAAHFRSRGESILAAITAYKNGEAILGQYKKEAVVGATVSTASNLGASKKFRSNLSKIHSDLKSALRTISHSAMMSQNGKEKCEEVAAPDTTMAGQGSAERKPEELFGKFLKFLKRTIGC</sequence>
<dbReference type="GO" id="GO:0061631">
    <property type="term" value="F:ubiquitin conjugating enzyme activity"/>
    <property type="evidence" value="ECO:0007669"/>
    <property type="project" value="TreeGrafter"/>
</dbReference>
<dbReference type="InterPro" id="IPR016135">
    <property type="entry name" value="UBQ-conjugating_enzyme/RWD"/>
</dbReference>
<dbReference type="PANTHER" id="PTHR46116:SF19">
    <property type="entry name" value="UBIQUITIN-CONJUGATING ENZYME FAMILY PROTEIN"/>
    <property type="match status" value="1"/>
</dbReference>
<organism evidence="5 6">
    <name type="scientific">Oldenlandia corymbosa var. corymbosa</name>
    <dbReference type="NCBI Taxonomy" id="529605"/>
    <lineage>
        <taxon>Eukaryota</taxon>
        <taxon>Viridiplantae</taxon>
        <taxon>Streptophyta</taxon>
        <taxon>Embryophyta</taxon>
        <taxon>Tracheophyta</taxon>
        <taxon>Spermatophyta</taxon>
        <taxon>Magnoliopsida</taxon>
        <taxon>eudicotyledons</taxon>
        <taxon>Gunneridae</taxon>
        <taxon>Pentapetalae</taxon>
        <taxon>asterids</taxon>
        <taxon>lamiids</taxon>
        <taxon>Gentianales</taxon>
        <taxon>Rubiaceae</taxon>
        <taxon>Rubioideae</taxon>
        <taxon>Spermacoceae</taxon>
        <taxon>Hedyotis-Oldenlandia complex</taxon>
        <taxon>Oldenlandia</taxon>
    </lineage>
</organism>
<protein>
    <submittedName>
        <fullName evidence="5">OLC1v1020519C1</fullName>
    </submittedName>
</protein>
<feature type="domain" description="UBC core" evidence="4">
    <location>
        <begin position="58"/>
        <end position="192"/>
    </location>
</feature>
<evidence type="ECO:0000313" key="5">
    <source>
        <dbReference type="EMBL" id="CAI9118891.1"/>
    </source>
</evidence>
<keyword evidence="6" id="KW-1185">Reference proteome</keyword>
<dbReference type="Proteomes" id="UP001161247">
    <property type="component" value="Chromosome 9"/>
</dbReference>
<dbReference type="CDD" id="cd23837">
    <property type="entry name" value="UBCc_UBE2O"/>
    <property type="match status" value="1"/>
</dbReference>